<dbReference type="Proteomes" id="UP001154329">
    <property type="component" value="Chromosome 1"/>
</dbReference>
<protein>
    <submittedName>
        <fullName evidence="2">Uncharacterized protein</fullName>
    </submittedName>
</protein>
<feature type="transmembrane region" description="Helical" evidence="1">
    <location>
        <begin position="25"/>
        <end position="44"/>
    </location>
</feature>
<proteinExistence type="predicted"/>
<sequence length="70" mass="8252">MALYEVNKFGIFNETGLVIGDSFKICSISYSLLWMLLLVLVSVINKFDYVYFQNILIILIKPITYYRYLN</sequence>
<evidence type="ECO:0000313" key="3">
    <source>
        <dbReference type="Proteomes" id="UP001154329"/>
    </source>
</evidence>
<keyword evidence="1" id="KW-0812">Transmembrane</keyword>
<evidence type="ECO:0000256" key="1">
    <source>
        <dbReference type="SAM" id="Phobius"/>
    </source>
</evidence>
<dbReference type="AlphaFoldDB" id="A0A9P0NHM5"/>
<gene>
    <name evidence="2" type="ORF">APHIGO_LOCUS3592</name>
</gene>
<dbReference type="EMBL" id="OU899034">
    <property type="protein sequence ID" value="CAH1716507.1"/>
    <property type="molecule type" value="Genomic_DNA"/>
</dbReference>
<keyword evidence="3" id="KW-1185">Reference proteome</keyword>
<organism evidence="2 3">
    <name type="scientific">Aphis gossypii</name>
    <name type="common">Cotton aphid</name>
    <dbReference type="NCBI Taxonomy" id="80765"/>
    <lineage>
        <taxon>Eukaryota</taxon>
        <taxon>Metazoa</taxon>
        <taxon>Ecdysozoa</taxon>
        <taxon>Arthropoda</taxon>
        <taxon>Hexapoda</taxon>
        <taxon>Insecta</taxon>
        <taxon>Pterygota</taxon>
        <taxon>Neoptera</taxon>
        <taxon>Paraneoptera</taxon>
        <taxon>Hemiptera</taxon>
        <taxon>Sternorrhyncha</taxon>
        <taxon>Aphidomorpha</taxon>
        <taxon>Aphidoidea</taxon>
        <taxon>Aphididae</taxon>
        <taxon>Aphidini</taxon>
        <taxon>Aphis</taxon>
        <taxon>Aphis</taxon>
    </lineage>
</organism>
<evidence type="ECO:0000313" key="2">
    <source>
        <dbReference type="EMBL" id="CAH1716507.1"/>
    </source>
</evidence>
<keyword evidence="1" id="KW-1133">Transmembrane helix</keyword>
<accession>A0A9P0NHM5</accession>
<reference evidence="2" key="2">
    <citation type="submission" date="2022-10" db="EMBL/GenBank/DDBJ databases">
        <authorList>
            <consortium name="ENA_rothamsted_submissions"/>
            <consortium name="culmorum"/>
            <person name="King R."/>
        </authorList>
    </citation>
    <scope>NUCLEOTIDE SEQUENCE</scope>
</reference>
<reference evidence="2" key="1">
    <citation type="submission" date="2022-02" db="EMBL/GenBank/DDBJ databases">
        <authorList>
            <person name="King R."/>
        </authorList>
    </citation>
    <scope>NUCLEOTIDE SEQUENCE</scope>
</reference>
<keyword evidence="1" id="KW-0472">Membrane</keyword>
<name>A0A9P0NHM5_APHGO</name>